<comment type="caution">
    <text evidence="2">The sequence shown here is derived from an EMBL/GenBank/DDBJ whole genome shotgun (WGS) entry which is preliminary data.</text>
</comment>
<dbReference type="EMBL" id="JANKAS010000001">
    <property type="protein sequence ID" value="MCR1897506.1"/>
    <property type="molecule type" value="Genomic_DNA"/>
</dbReference>
<dbReference type="AlphaFoldDB" id="A0AAE3HCX7"/>
<keyword evidence="1" id="KW-1133">Transmembrane helix</keyword>
<evidence type="ECO:0000256" key="1">
    <source>
        <dbReference type="SAM" id="Phobius"/>
    </source>
</evidence>
<reference evidence="2" key="1">
    <citation type="submission" date="2022-07" db="EMBL/GenBank/DDBJ databases">
        <title>Enhanced cultured diversity of the mouse gut microbiota enables custom-made synthetic communities.</title>
        <authorList>
            <person name="Afrizal A."/>
        </authorList>
    </citation>
    <scope>NUCLEOTIDE SEQUENCE</scope>
    <source>
        <strain evidence="2">DSM 28593</strain>
    </source>
</reference>
<keyword evidence="3" id="KW-1185">Reference proteome</keyword>
<dbReference type="Proteomes" id="UP001205748">
    <property type="component" value="Unassembled WGS sequence"/>
</dbReference>
<dbReference type="RefSeq" id="WP_257528910.1">
    <property type="nucleotide sequence ID" value="NZ_JANKAS010000001.1"/>
</dbReference>
<feature type="transmembrane region" description="Helical" evidence="1">
    <location>
        <begin position="32"/>
        <end position="51"/>
    </location>
</feature>
<gene>
    <name evidence="2" type="ORF">NSA47_00685</name>
</gene>
<dbReference type="InterPro" id="IPR045620">
    <property type="entry name" value="DUF6442"/>
</dbReference>
<proteinExistence type="predicted"/>
<dbReference type="Pfam" id="PF20040">
    <property type="entry name" value="DUF6442"/>
    <property type="match status" value="1"/>
</dbReference>
<evidence type="ECO:0000313" key="3">
    <source>
        <dbReference type="Proteomes" id="UP001205748"/>
    </source>
</evidence>
<feature type="transmembrane region" description="Helical" evidence="1">
    <location>
        <begin position="57"/>
        <end position="75"/>
    </location>
</feature>
<name>A0AAE3HCX7_9FIRM</name>
<protein>
    <submittedName>
        <fullName evidence="2">DUF6442 family protein</fullName>
    </submittedName>
</protein>
<evidence type="ECO:0000313" key="2">
    <source>
        <dbReference type="EMBL" id="MCR1897506.1"/>
    </source>
</evidence>
<keyword evidence="1" id="KW-0812">Transmembrane</keyword>
<organism evidence="2 3">
    <name type="scientific">Irregularibacter muris</name>
    <dbReference type="NCBI Taxonomy" id="1796619"/>
    <lineage>
        <taxon>Bacteria</taxon>
        <taxon>Bacillati</taxon>
        <taxon>Bacillota</taxon>
        <taxon>Clostridia</taxon>
        <taxon>Eubacteriales</taxon>
        <taxon>Eubacteriaceae</taxon>
        <taxon>Irregularibacter</taxon>
    </lineage>
</organism>
<feature type="transmembrane region" description="Helical" evidence="1">
    <location>
        <begin position="87"/>
        <end position="109"/>
    </location>
</feature>
<sequence>MNREEILAKAKGSKNQEYENNIANGLMKQSTIFLAIICIILFFIRVIHADIQDLQRATSSEAVVIMCGVSCFNSLSLYKKLKDKRNLYLGLLLLIFFVISFINFMLGLFG</sequence>
<accession>A0AAE3HCX7</accession>
<keyword evidence="1" id="KW-0472">Membrane</keyword>